<proteinExistence type="predicted"/>
<sequence length="150" mass="17555">MKWSDTWGLSEFCNWSILKKGRQYNKVNKKIEAFKLKETIDGRFTTTPENESEYWSLVGQFPVETSTSIPDGEYKLYHETWPYKEKKTPFVDPFKFYADSLVTIKNGHFDVQTVMTAFDQTIRKSKDHSHIYIEELLLDEHGKISAQTGS</sequence>
<accession>A0A382L1D0</accession>
<name>A0A382L1D0_9ZZZZ</name>
<dbReference type="EMBL" id="UINC01084145">
    <property type="protein sequence ID" value="SVC30510.1"/>
    <property type="molecule type" value="Genomic_DNA"/>
</dbReference>
<dbReference type="AlphaFoldDB" id="A0A382L1D0"/>
<gene>
    <name evidence="1" type="ORF">METZ01_LOCUS283364</name>
</gene>
<protein>
    <submittedName>
        <fullName evidence="1">Uncharacterized protein</fullName>
    </submittedName>
</protein>
<organism evidence="1">
    <name type="scientific">marine metagenome</name>
    <dbReference type="NCBI Taxonomy" id="408172"/>
    <lineage>
        <taxon>unclassified sequences</taxon>
        <taxon>metagenomes</taxon>
        <taxon>ecological metagenomes</taxon>
    </lineage>
</organism>
<evidence type="ECO:0000313" key="1">
    <source>
        <dbReference type="EMBL" id="SVC30510.1"/>
    </source>
</evidence>
<reference evidence="1" key="1">
    <citation type="submission" date="2018-05" db="EMBL/GenBank/DDBJ databases">
        <authorList>
            <person name="Lanie J.A."/>
            <person name="Ng W.-L."/>
            <person name="Kazmierczak K.M."/>
            <person name="Andrzejewski T.M."/>
            <person name="Davidsen T.M."/>
            <person name="Wayne K.J."/>
            <person name="Tettelin H."/>
            <person name="Glass J.I."/>
            <person name="Rusch D."/>
            <person name="Podicherti R."/>
            <person name="Tsui H.-C.T."/>
            <person name="Winkler M.E."/>
        </authorList>
    </citation>
    <scope>NUCLEOTIDE SEQUENCE</scope>
</reference>